<name>A0ABZ1YPK8_9NOCA</name>
<dbReference type="EMBL" id="CP109441">
    <property type="protein sequence ID" value="WUV43910.1"/>
    <property type="molecule type" value="Genomic_DNA"/>
</dbReference>
<dbReference type="Proteomes" id="UP001432062">
    <property type="component" value="Chromosome"/>
</dbReference>
<gene>
    <name evidence="1" type="ORF">OG563_32545</name>
</gene>
<protein>
    <submittedName>
        <fullName evidence="1">Uncharacterized protein</fullName>
    </submittedName>
</protein>
<accession>A0ABZ1YPK8</accession>
<organism evidence="1 2">
    <name type="scientific">Nocardia vinacea</name>
    <dbReference type="NCBI Taxonomy" id="96468"/>
    <lineage>
        <taxon>Bacteria</taxon>
        <taxon>Bacillati</taxon>
        <taxon>Actinomycetota</taxon>
        <taxon>Actinomycetes</taxon>
        <taxon>Mycobacteriales</taxon>
        <taxon>Nocardiaceae</taxon>
        <taxon>Nocardia</taxon>
    </lineage>
</organism>
<keyword evidence="2" id="KW-1185">Reference proteome</keyword>
<dbReference type="RefSeq" id="WP_327097254.1">
    <property type="nucleotide sequence ID" value="NZ_CP109149.1"/>
</dbReference>
<proteinExistence type="predicted"/>
<reference evidence="1" key="1">
    <citation type="submission" date="2022-10" db="EMBL/GenBank/DDBJ databases">
        <title>The complete genomes of actinobacterial strains from the NBC collection.</title>
        <authorList>
            <person name="Joergensen T.S."/>
            <person name="Alvarez Arevalo M."/>
            <person name="Sterndorff E.B."/>
            <person name="Faurdal D."/>
            <person name="Vuksanovic O."/>
            <person name="Mourched A.-S."/>
            <person name="Charusanti P."/>
            <person name="Shaw S."/>
            <person name="Blin K."/>
            <person name="Weber T."/>
        </authorList>
    </citation>
    <scope>NUCLEOTIDE SEQUENCE</scope>
    <source>
        <strain evidence="1">NBC_01482</strain>
    </source>
</reference>
<evidence type="ECO:0000313" key="2">
    <source>
        <dbReference type="Proteomes" id="UP001432062"/>
    </source>
</evidence>
<evidence type="ECO:0000313" key="1">
    <source>
        <dbReference type="EMBL" id="WUV43910.1"/>
    </source>
</evidence>
<sequence>MSETELAQWTRFAAQARSGELYLDSEEAARQCMAACDQRLEDLNDMLNLSVNAQNVSGFGAFHMSDDLVKMFKGQASGENNSIDAIIREHIEVIKDMGEIMALSIKRITGQDVTNSIHFNTNTGSASS</sequence>